<gene>
    <name evidence="2" type="ORF">FYJ37_00865</name>
</gene>
<evidence type="ECO:0000259" key="1">
    <source>
        <dbReference type="Pfam" id="PF08769"/>
    </source>
</evidence>
<dbReference type="GO" id="GO:0005509">
    <property type="term" value="F:calcium ion binding"/>
    <property type="evidence" value="ECO:0007669"/>
    <property type="project" value="InterPro"/>
</dbReference>
<dbReference type="Proteomes" id="UP000462363">
    <property type="component" value="Unassembled WGS sequence"/>
</dbReference>
<name>A0A844F9E7_CLOSV</name>
<accession>A0A844F9E7</accession>
<dbReference type="EMBL" id="VUMB01000002">
    <property type="protein sequence ID" value="MSS38935.1"/>
    <property type="molecule type" value="Genomic_DNA"/>
</dbReference>
<dbReference type="GO" id="GO:0003677">
    <property type="term" value="F:DNA binding"/>
    <property type="evidence" value="ECO:0007669"/>
    <property type="project" value="InterPro"/>
</dbReference>
<dbReference type="GO" id="GO:0005737">
    <property type="term" value="C:cytoplasm"/>
    <property type="evidence" value="ECO:0007669"/>
    <property type="project" value="InterPro"/>
</dbReference>
<evidence type="ECO:0000313" key="2">
    <source>
        <dbReference type="EMBL" id="MSS38935.1"/>
    </source>
</evidence>
<dbReference type="RefSeq" id="WP_154322696.1">
    <property type="nucleotide sequence ID" value="NZ_CP045695.1"/>
</dbReference>
<dbReference type="Gene3D" id="1.10.10.10">
    <property type="entry name" value="Winged helix-like DNA-binding domain superfamily/Winged helix DNA-binding domain"/>
    <property type="match status" value="1"/>
</dbReference>
<dbReference type="GO" id="GO:0042173">
    <property type="term" value="P:regulation of sporulation resulting in formation of a cellular spore"/>
    <property type="evidence" value="ECO:0007669"/>
    <property type="project" value="InterPro"/>
</dbReference>
<dbReference type="InterPro" id="IPR016032">
    <property type="entry name" value="Sig_transdc_resp-reg_C-effctor"/>
</dbReference>
<comment type="caution">
    <text evidence="2">The sequence shown here is derived from an EMBL/GenBank/DDBJ whole genome shotgun (WGS) entry which is preliminary data.</text>
</comment>
<sequence>MVRKIIRYFHITSKYKGYPLIIDAINIYIDKYGECIKITKDIYPILSKKYNMPISLIERDIRTVVETCWNNDKQAVEAILGYKTAKRPSNSEFIDAIAYRIAKDCNISLLSLGTETDKQIEDCES</sequence>
<dbReference type="AlphaFoldDB" id="A0A844F9E7"/>
<dbReference type="InterPro" id="IPR036388">
    <property type="entry name" value="WH-like_DNA-bd_sf"/>
</dbReference>
<evidence type="ECO:0000313" key="3">
    <source>
        <dbReference type="Proteomes" id="UP000462363"/>
    </source>
</evidence>
<dbReference type="InterPro" id="IPR014879">
    <property type="entry name" value="Spo0A_C"/>
</dbReference>
<dbReference type="SUPFAM" id="SSF46894">
    <property type="entry name" value="C-terminal effector domain of the bipartite response regulators"/>
    <property type="match status" value="1"/>
</dbReference>
<dbReference type="Pfam" id="PF08769">
    <property type="entry name" value="Spo0A_C"/>
    <property type="match status" value="1"/>
</dbReference>
<proteinExistence type="predicted"/>
<protein>
    <recommendedName>
        <fullName evidence="1">Sporulation initiation factor Spo0A C-terminal domain-containing protein</fullName>
    </recommendedName>
</protein>
<reference evidence="2 3" key="1">
    <citation type="submission" date="2019-08" db="EMBL/GenBank/DDBJ databases">
        <title>In-depth cultivation of the pig gut microbiome towards novel bacterial diversity and tailored functional studies.</title>
        <authorList>
            <person name="Wylensek D."/>
            <person name="Hitch T.C.A."/>
            <person name="Clavel T."/>
        </authorList>
    </citation>
    <scope>NUCLEOTIDE SEQUENCE [LARGE SCALE GENOMIC DNA]</scope>
    <source>
        <strain evidence="2 3">BL-389-WT-3D</strain>
    </source>
</reference>
<organism evidence="2 3">
    <name type="scientific">Clostridium scindens (strain JCM 10418 / VPI 12708)</name>
    <dbReference type="NCBI Taxonomy" id="29347"/>
    <lineage>
        <taxon>Bacteria</taxon>
        <taxon>Bacillati</taxon>
        <taxon>Bacillota</taxon>
        <taxon>Clostridia</taxon>
        <taxon>Lachnospirales</taxon>
        <taxon>Lachnospiraceae</taxon>
    </lineage>
</organism>
<feature type="domain" description="Sporulation initiation factor Spo0A C-terminal" evidence="1">
    <location>
        <begin position="2"/>
        <end position="101"/>
    </location>
</feature>
<dbReference type="GO" id="GO:0003700">
    <property type="term" value="F:DNA-binding transcription factor activity"/>
    <property type="evidence" value="ECO:0007669"/>
    <property type="project" value="InterPro"/>
</dbReference>